<dbReference type="EMBL" id="JBJKFK010000101">
    <property type="protein sequence ID" value="KAL3319794.1"/>
    <property type="molecule type" value="Genomic_DNA"/>
</dbReference>
<evidence type="ECO:0000313" key="3">
    <source>
        <dbReference type="Proteomes" id="UP001626550"/>
    </source>
</evidence>
<reference evidence="2 3" key="1">
    <citation type="submission" date="2024-11" db="EMBL/GenBank/DDBJ databases">
        <title>Adaptive evolution of stress response genes in parasites aligns with host niche diversity.</title>
        <authorList>
            <person name="Hahn C."/>
            <person name="Resl P."/>
        </authorList>
    </citation>
    <scope>NUCLEOTIDE SEQUENCE [LARGE SCALE GENOMIC DNA]</scope>
    <source>
        <strain evidence="2">EGGRZ-B1_66</strain>
        <tissue evidence="2">Body</tissue>
    </source>
</reference>
<dbReference type="PROSITE" id="PS50011">
    <property type="entry name" value="PROTEIN_KINASE_DOM"/>
    <property type="match status" value="1"/>
</dbReference>
<gene>
    <name evidence="2" type="ORF">Ciccas_001525</name>
</gene>
<evidence type="ECO:0000259" key="1">
    <source>
        <dbReference type="PROSITE" id="PS50011"/>
    </source>
</evidence>
<dbReference type="Proteomes" id="UP001626550">
    <property type="component" value="Unassembled WGS sequence"/>
</dbReference>
<name>A0ABD2QJW8_9PLAT</name>
<dbReference type="AlphaFoldDB" id="A0ABD2QJW8"/>
<sequence length="293" mass="34596">MENCLIKDRFKFVQVVSFCPHGSRWKGIDTFSGKEIYAKLYVKSVELSFWYEVQVLKDLRNFPNLPNLLWHGQVGFRNEEYDCIIYEMLGPNLEEVMSHVGKFTFRATVLLAQKLLKALETLHKMGYVHRKLQPKHILIGKGIRSSQFYLVGMKDWKRYNLASNDDKGAFIGHINFASLRSHNHLELGPADDLISLVYILIHLNQQLPWSILENKDRLEDVKEAKTNVRNSELCRNFPPEFKRFLDHCMSLELNDKPDYELLYSFLDRIAKLREFKQNHLYEWSFIMTMSRNS</sequence>
<accession>A0ABD2QJW8</accession>
<dbReference type="SMART" id="SM00220">
    <property type="entry name" value="S_TKc"/>
    <property type="match status" value="1"/>
</dbReference>
<dbReference type="SUPFAM" id="SSF56112">
    <property type="entry name" value="Protein kinase-like (PK-like)"/>
    <property type="match status" value="1"/>
</dbReference>
<proteinExistence type="predicted"/>
<dbReference type="PANTHER" id="PTHR11909">
    <property type="entry name" value="CASEIN KINASE-RELATED"/>
    <property type="match status" value="1"/>
</dbReference>
<dbReference type="InterPro" id="IPR011009">
    <property type="entry name" value="Kinase-like_dom_sf"/>
</dbReference>
<organism evidence="2 3">
    <name type="scientific">Cichlidogyrus casuarinus</name>
    <dbReference type="NCBI Taxonomy" id="1844966"/>
    <lineage>
        <taxon>Eukaryota</taxon>
        <taxon>Metazoa</taxon>
        <taxon>Spiralia</taxon>
        <taxon>Lophotrochozoa</taxon>
        <taxon>Platyhelminthes</taxon>
        <taxon>Monogenea</taxon>
        <taxon>Monopisthocotylea</taxon>
        <taxon>Dactylogyridea</taxon>
        <taxon>Ancyrocephalidae</taxon>
        <taxon>Cichlidogyrus</taxon>
    </lineage>
</organism>
<feature type="domain" description="Protein kinase" evidence="1">
    <location>
        <begin position="10"/>
        <end position="266"/>
    </location>
</feature>
<keyword evidence="3" id="KW-1185">Reference proteome</keyword>
<comment type="caution">
    <text evidence="2">The sequence shown here is derived from an EMBL/GenBank/DDBJ whole genome shotgun (WGS) entry which is preliminary data.</text>
</comment>
<dbReference type="InterPro" id="IPR000719">
    <property type="entry name" value="Prot_kinase_dom"/>
</dbReference>
<dbReference type="InterPro" id="IPR050235">
    <property type="entry name" value="CK1_Ser-Thr_kinase"/>
</dbReference>
<protein>
    <recommendedName>
        <fullName evidence="1">Protein kinase domain-containing protein</fullName>
    </recommendedName>
</protein>
<dbReference type="Gene3D" id="1.10.510.10">
    <property type="entry name" value="Transferase(Phosphotransferase) domain 1"/>
    <property type="match status" value="1"/>
</dbReference>
<evidence type="ECO:0000313" key="2">
    <source>
        <dbReference type="EMBL" id="KAL3319794.1"/>
    </source>
</evidence>
<dbReference type="Pfam" id="PF00069">
    <property type="entry name" value="Pkinase"/>
    <property type="match status" value="1"/>
</dbReference>